<evidence type="ECO:0000256" key="4">
    <source>
        <dbReference type="ARBA" id="ARBA00022723"/>
    </source>
</evidence>
<keyword evidence="11" id="KW-1185">Reference proteome</keyword>
<comment type="caution">
    <text evidence="10">The sequence shown here is derived from an EMBL/GenBank/DDBJ whole genome shotgun (WGS) entry which is preliminary data.</text>
</comment>
<protein>
    <submittedName>
        <fullName evidence="10">YegS/Rv2252/BmrU family lipid kinase</fullName>
    </submittedName>
</protein>
<evidence type="ECO:0000256" key="5">
    <source>
        <dbReference type="ARBA" id="ARBA00022842"/>
    </source>
</evidence>
<dbReference type="SUPFAM" id="SSF111331">
    <property type="entry name" value="NAD kinase/diacylglycerol kinase-like"/>
    <property type="match status" value="1"/>
</dbReference>
<evidence type="ECO:0000256" key="6">
    <source>
        <dbReference type="ARBA" id="ARBA00023098"/>
    </source>
</evidence>
<dbReference type="EMBL" id="SGXF01000001">
    <property type="protein sequence ID" value="RZT02032.1"/>
    <property type="molecule type" value="Genomic_DNA"/>
</dbReference>
<evidence type="ECO:0000313" key="11">
    <source>
        <dbReference type="Proteomes" id="UP000292927"/>
    </source>
</evidence>
<evidence type="ECO:0000259" key="9">
    <source>
        <dbReference type="PROSITE" id="PS50146"/>
    </source>
</evidence>
<dbReference type="GO" id="GO:0008654">
    <property type="term" value="P:phospholipid biosynthetic process"/>
    <property type="evidence" value="ECO:0007669"/>
    <property type="project" value="UniProtKB-KW"/>
</dbReference>
<dbReference type="InterPro" id="IPR005218">
    <property type="entry name" value="Diacylglycerol/lipid_kinase"/>
</dbReference>
<dbReference type="RefSeq" id="WP_130432063.1">
    <property type="nucleotide sequence ID" value="NZ_SGXF01000001.1"/>
</dbReference>
<dbReference type="Pfam" id="PF00781">
    <property type="entry name" value="DAGK_cat"/>
    <property type="match status" value="1"/>
</dbReference>
<evidence type="ECO:0000313" key="10">
    <source>
        <dbReference type="EMBL" id="RZT02032.1"/>
    </source>
</evidence>
<evidence type="ECO:0000256" key="3">
    <source>
        <dbReference type="ARBA" id="ARBA00022516"/>
    </source>
</evidence>
<dbReference type="InterPro" id="IPR001206">
    <property type="entry name" value="Diacylglycerol_kinase_cat_dom"/>
</dbReference>
<keyword evidence="5" id="KW-0460">Magnesium</keyword>
<dbReference type="PANTHER" id="PTHR12358:SF106">
    <property type="entry name" value="LIPID KINASE YEGS"/>
    <property type="match status" value="1"/>
</dbReference>
<dbReference type="PANTHER" id="PTHR12358">
    <property type="entry name" value="SPHINGOSINE KINASE"/>
    <property type="match status" value="1"/>
</dbReference>
<accession>A0A4Q7PMC6</accession>
<dbReference type="Proteomes" id="UP000292927">
    <property type="component" value="Unassembled WGS sequence"/>
</dbReference>
<sequence>MGKKMLMIVNPHSGKAQIKNQLLGILDTFCKVGYEVTVQVTQYPGQASEITADQAEAYDMVVLSGGDGTLNEVLCGLMKCQKRPVLGYIPSGSTNDFASTLKLPKNMQEAARIVAGGREFLCDIGKFGMQHFVYVAAFGAFTEVSYTTPQQTKNVLGHPAYILEGAKRLDSIKPHHMKVISGELVIEDDFLYGMVSNATSVAGFKGLTGDNVQLDDGLFEVTLVKDPQNPLEMPALLTALTMRKLDSPYFYHFQTGHLKVEAEKPVKWVLDGEFGGNLKDVEIENIPGAFQIMVGEK</sequence>
<feature type="domain" description="DAGKc" evidence="9">
    <location>
        <begin position="1"/>
        <end position="131"/>
    </location>
</feature>
<organism evidence="10 11">
    <name type="scientific">Cuneatibacter caecimuris</name>
    <dbReference type="NCBI Taxonomy" id="1796618"/>
    <lineage>
        <taxon>Bacteria</taxon>
        <taxon>Bacillati</taxon>
        <taxon>Bacillota</taxon>
        <taxon>Clostridia</taxon>
        <taxon>Lachnospirales</taxon>
        <taxon>Lachnospiraceae</taxon>
        <taxon>Cuneatibacter</taxon>
    </lineage>
</organism>
<dbReference type="SMART" id="SM00046">
    <property type="entry name" value="DAGKc"/>
    <property type="match status" value="1"/>
</dbReference>
<dbReference type="PROSITE" id="PS50146">
    <property type="entry name" value="DAGK"/>
    <property type="match status" value="1"/>
</dbReference>
<keyword evidence="3" id="KW-0444">Lipid biosynthesis</keyword>
<dbReference type="GO" id="GO:0046872">
    <property type="term" value="F:metal ion binding"/>
    <property type="evidence" value="ECO:0007669"/>
    <property type="project" value="UniProtKB-KW"/>
</dbReference>
<dbReference type="GO" id="GO:0005524">
    <property type="term" value="F:ATP binding"/>
    <property type="evidence" value="ECO:0007669"/>
    <property type="project" value="InterPro"/>
</dbReference>
<evidence type="ECO:0000256" key="7">
    <source>
        <dbReference type="ARBA" id="ARBA00023209"/>
    </source>
</evidence>
<dbReference type="InterPro" id="IPR050187">
    <property type="entry name" value="Lipid_Phosphate_FormReg"/>
</dbReference>
<evidence type="ECO:0000256" key="1">
    <source>
        <dbReference type="ARBA" id="ARBA00001946"/>
    </source>
</evidence>
<dbReference type="Gene3D" id="2.60.200.40">
    <property type="match status" value="1"/>
</dbReference>
<dbReference type="GO" id="GO:0005886">
    <property type="term" value="C:plasma membrane"/>
    <property type="evidence" value="ECO:0007669"/>
    <property type="project" value="TreeGrafter"/>
</dbReference>
<dbReference type="AlphaFoldDB" id="A0A4Q7PMC6"/>
<dbReference type="Gene3D" id="3.40.50.10330">
    <property type="entry name" value="Probable inorganic polyphosphate/atp-NAD kinase, domain 1"/>
    <property type="match status" value="1"/>
</dbReference>
<keyword evidence="10" id="KW-0808">Transferase</keyword>
<dbReference type="InterPro" id="IPR017438">
    <property type="entry name" value="ATP-NAD_kinase_N"/>
</dbReference>
<comment type="similarity">
    <text evidence="2">Belongs to the diacylglycerol/lipid kinase family.</text>
</comment>
<evidence type="ECO:0000256" key="2">
    <source>
        <dbReference type="ARBA" id="ARBA00005983"/>
    </source>
</evidence>
<dbReference type="OrthoDB" id="142078at2"/>
<dbReference type="NCBIfam" id="TIGR00147">
    <property type="entry name" value="YegS/Rv2252/BmrU family lipid kinase"/>
    <property type="match status" value="1"/>
</dbReference>
<evidence type="ECO:0000256" key="8">
    <source>
        <dbReference type="ARBA" id="ARBA00023264"/>
    </source>
</evidence>
<keyword evidence="4" id="KW-0479">Metal-binding</keyword>
<keyword evidence="8" id="KW-1208">Phospholipid metabolism</keyword>
<proteinExistence type="inferred from homology"/>
<dbReference type="InterPro" id="IPR016064">
    <property type="entry name" value="NAD/diacylglycerol_kinase_sf"/>
</dbReference>
<keyword evidence="7" id="KW-0594">Phospholipid biosynthesis</keyword>
<name>A0A4Q7PMC6_9FIRM</name>
<comment type="cofactor">
    <cofactor evidence="1">
        <name>Mg(2+)</name>
        <dbReference type="ChEBI" id="CHEBI:18420"/>
    </cofactor>
</comment>
<keyword evidence="10" id="KW-0418">Kinase</keyword>
<gene>
    <name evidence="10" type="ORF">EV209_0136</name>
</gene>
<dbReference type="GO" id="GO:0004143">
    <property type="term" value="F:ATP-dependent diacylglycerol kinase activity"/>
    <property type="evidence" value="ECO:0007669"/>
    <property type="project" value="TreeGrafter"/>
</dbReference>
<keyword evidence="6" id="KW-0443">Lipid metabolism</keyword>
<reference evidence="10 11" key="1">
    <citation type="submission" date="2019-02" db="EMBL/GenBank/DDBJ databases">
        <title>Genomic Encyclopedia of Type Strains, Phase IV (KMG-IV): sequencing the most valuable type-strain genomes for metagenomic binning, comparative biology and taxonomic classification.</title>
        <authorList>
            <person name="Goeker M."/>
        </authorList>
    </citation>
    <scope>NUCLEOTIDE SEQUENCE [LARGE SCALE GENOMIC DNA]</scope>
    <source>
        <strain evidence="10 11">DSM 29486</strain>
    </source>
</reference>